<dbReference type="CDD" id="cd18748">
    <property type="entry name" value="PIN_VapC4-5_FitB-like"/>
    <property type="match status" value="1"/>
</dbReference>
<dbReference type="Proteomes" id="UP000037425">
    <property type="component" value="Unassembled WGS sequence"/>
</dbReference>
<sequence>MSRLYMLDTNIVSELARNPKGTVAKHIAEVGPDAICVSIITAAELRHGCAKKGSPKLLAQIEAILGSVLVLALDVPADAEYGGIRTELEAAGKPIGPNDLFIAAHAYALGATLVTANTGEFTRVRELRVENWLDSTSRQTKGASN</sequence>
<evidence type="ECO:0000256" key="7">
    <source>
        <dbReference type="ARBA" id="ARBA00038093"/>
    </source>
</evidence>
<feature type="binding site" evidence="8">
    <location>
        <position position="8"/>
    </location>
    <ligand>
        <name>Mg(2+)</name>
        <dbReference type="ChEBI" id="CHEBI:18420"/>
    </ligand>
</feature>
<comment type="caution">
    <text evidence="10">The sequence shown here is derived from an EMBL/GenBank/DDBJ whole genome shotgun (WGS) entry which is preliminary data.</text>
</comment>
<evidence type="ECO:0000256" key="8">
    <source>
        <dbReference type="HAMAP-Rule" id="MF_00265"/>
    </source>
</evidence>
<dbReference type="Pfam" id="PF01850">
    <property type="entry name" value="PIN"/>
    <property type="match status" value="1"/>
</dbReference>
<dbReference type="PATRIC" id="fig|106592.7.peg.6165"/>
<dbReference type="InterPro" id="IPR022907">
    <property type="entry name" value="VapC_family"/>
</dbReference>
<dbReference type="InterPro" id="IPR050556">
    <property type="entry name" value="Type_II_TA_system_RNase"/>
</dbReference>
<comment type="similarity">
    <text evidence="7 8">Belongs to the PINc/VapC protein family.</text>
</comment>
<dbReference type="GO" id="GO:0090729">
    <property type="term" value="F:toxin activity"/>
    <property type="evidence" value="ECO:0007669"/>
    <property type="project" value="UniProtKB-KW"/>
</dbReference>
<dbReference type="EMBL" id="LGAP01000048">
    <property type="protein sequence ID" value="KOF12620.1"/>
    <property type="molecule type" value="Genomic_DNA"/>
</dbReference>
<dbReference type="GO" id="GO:0004540">
    <property type="term" value="F:RNA nuclease activity"/>
    <property type="evidence" value="ECO:0007669"/>
    <property type="project" value="InterPro"/>
</dbReference>
<feature type="binding site" evidence="8">
    <location>
        <position position="99"/>
    </location>
    <ligand>
        <name>Mg(2+)</name>
        <dbReference type="ChEBI" id="CHEBI:18420"/>
    </ligand>
</feature>
<dbReference type="PANTHER" id="PTHR33653">
    <property type="entry name" value="RIBONUCLEASE VAPC2"/>
    <property type="match status" value="1"/>
</dbReference>
<evidence type="ECO:0000256" key="6">
    <source>
        <dbReference type="ARBA" id="ARBA00022842"/>
    </source>
</evidence>
<proteinExistence type="inferred from homology"/>
<dbReference type="RefSeq" id="WP_053253102.1">
    <property type="nucleotide sequence ID" value="NZ_LGAP01000048.1"/>
</dbReference>
<dbReference type="HAMAP" id="MF_00265">
    <property type="entry name" value="VapC_Nob1"/>
    <property type="match status" value="1"/>
</dbReference>
<evidence type="ECO:0000256" key="5">
    <source>
        <dbReference type="ARBA" id="ARBA00022801"/>
    </source>
</evidence>
<evidence type="ECO:0000259" key="9">
    <source>
        <dbReference type="Pfam" id="PF01850"/>
    </source>
</evidence>
<gene>
    <name evidence="8" type="primary">vapC</name>
    <name evidence="10" type="ORF">AC244_33370</name>
</gene>
<dbReference type="GO" id="GO:0000287">
    <property type="term" value="F:magnesium ion binding"/>
    <property type="evidence" value="ECO:0007669"/>
    <property type="project" value="UniProtKB-UniRule"/>
</dbReference>
<keyword evidence="2 8" id="KW-1277">Toxin-antitoxin system</keyword>
<evidence type="ECO:0000256" key="1">
    <source>
        <dbReference type="ARBA" id="ARBA00001946"/>
    </source>
</evidence>
<evidence type="ECO:0000256" key="4">
    <source>
        <dbReference type="ARBA" id="ARBA00022723"/>
    </source>
</evidence>
<evidence type="ECO:0000256" key="2">
    <source>
        <dbReference type="ARBA" id="ARBA00022649"/>
    </source>
</evidence>
<name>A0A0L8BDI3_ENSAD</name>
<keyword evidence="5 8" id="KW-0378">Hydrolase</keyword>
<keyword evidence="8" id="KW-0800">Toxin</keyword>
<dbReference type="InterPro" id="IPR029060">
    <property type="entry name" value="PIN-like_dom_sf"/>
</dbReference>
<dbReference type="OrthoDB" id="9796690at2"/>
<evidence type="ECO:0000313" key="11">
    <source>
        <dbReference type="Proteomes" id="UP000037425"/>
    </source>
</evidence>
<reference evidence="11" key="1">
    <citation type="submission" date="2015-07" db="EMBL/GenBank/DDBJ databases">
        <title>Whole genome sequence of an Ensifer adhaerens strain isolated from a cave pool in the Wind Cave National Park.</title>
        <authorList>
            <person name="Eng W.W.H."/>
            <person name="Gan H.M."/>
            <person name="Barton H.A."/>
            <person name="Savka M.A."/>
        </authorList>
    </citation>
    <scope>NUCLEOTIDE SEQUENCE [LARGE SCALE GENOMIC DNA]</scope>
    <source>
        <strain evidence="11">SD006</strain>
    </source>
</reference>
<dbReference type="AlphaFoldDB" id="A0A0L8BDI3"/>
<protein>
    <recommendedName>
        <fullName evidence="8">Ribonuclease VapC</fullName>
        <shortName evidence="8">RNase VapC</shortName>
        <ecNumber evidence="8">3.1.-.-</ecNumber>
    </recommendedName>
    <alternativeName>
        <fullName evidence="8">Toxin VapC</fullName>
    </alternativeName>
</protein>
<accession>A0A0L8BDI3</accession>
<keyword evidence="4 8" id="KW-0479">Metal-binding</keyword>
<evidence type="ECO:0000313" key="10">
    <source>
        <dbReference type="EMBL" id="KOF12620.1"/>
    </source>
</evidence>
<keyword evidence="6 8" id="KW-0460">Magnesium</keyword>
<evidence type="ECO:0000256" key="3">
    <source>
        <dbReference type="ARBA" id="ARBA00022722"/>
    </source>
</evidence>
<dbReference type="Gene3D" id="3.40.50.1010">
    <property type="entry name" value="5'-nuclease"/>
    <property type="match status" value="1"/>
</dbReference>
<comment type="cofactor">
    <cofactor evidence="1 8">
        <name>Mg(2+)</name>
        <dbReference type="ChEBI" id="CHEBI:18420"/>
    </cofactor>
</comment>
<feature type="domain" description="PIN" evidence="9">
    <location>
        <begin position="5"/>
        <end position="126"/>
    </location>
</feature>
<dbReference type="EC" id="3.1.-.-" evidence="8"/>
<comment type="function">
    <text evidence="8">Toxic component of a toxin-antitoxin (TA) system. An RNase.</text>
</comment>
<dbReference type="GO" id="GO:0016787">
    <property type="term" value="F:hydrolase activity"/>
    <property type="evidence" value="ECO:0007669"/>
    <property type="project" value="UniProtKB-KW"/>
</dbReference>
<keyword evidence="3 8" id="KW-0540">Nuclease</keyword>
<organism evidence="10 11">
    <name type="scientific">Ensifer adhaerens</name>
    <name type="common">Sinorhizobium morelense</name>
    <dbReference type="NCBI Taxonomy" id="106592"/>
    <lineage>
        <taxon>Bacteria</taxon>
        <taxon>Pseudomonadati</taxon>
        <taxon>Pseudomonadota</taxon>
        <taxon>Alphaproteobacteria</taxon>
        <taxon>Hyphomicrobiales</taxon>
        <taxon>Rhizobiaceae</taxon>
        <taxon>Sinorhizobium/Ensifer group</taxon>
        <taxon>Ensifer</taxon>
    </lineage>
</organism>
<dbReference type="PANTHER" id="PTHR33653:SF1">
    <property type="entry name" value="RIBONUCLEASE VAPC2"/>
    <property type="match status" value="1"/>
</dbReference>
<dbReference type="InterPro" id="IPR002716">
    <property type="entry name" value="PIN_dom"/>
</dbReference>
<dbReference type="SUPFAM" id="SSF88723">
    <property type="entry name" value="PIN domain-like"/>
    <property type="match status" value="1"/>
</dbReference>